<keyword evidence="3 7" id="KW-0812">Transmembrane</keyword>
<dbReference type="PANTHER" id="PTHR22950">
    <property type="entry name" value="AMINO ACID TRANSPORTER"/>
    <property type="match status" value="1"/>
</dbReference>
<feature type="transmembrane region" description="Helical" evidence="7">
    <location>
        <begin position="315"/>
        <end position="336"/>
    </location>
</feature>
<comment type="similarity">
    <text evidence="2">Belongs to the amino acid/polyamine transporter 2 family.</text>
</comment>
<evidence type="ECO:0000256" key="2">
    <source>
        <dbReference type="ARBA" id="ARBA00008066"/>
    </source>
</evidence>
<dbReference type="Pfam" id="PF01490">
    <property type="entry name" value="Aa_trans"/>
    <property type="match status" value="1"/>
</dbReference>
<evidence type="ECO:0000256" key="3">
    <source>
        <dbReference type="ARBA" id="ARBA00022692"/>
    </source>
</evidence>
<reference evidence="9" key="1">
    <citation type="submission" date="2018-07" db="EMBL/GenBank/DDBJ databases">
        <authorList>
            <person name="Quirk P.G."/>
            <person name="Krulwich T.A."/>
        </authorList>
    </citation>
    <scope>NUCLEOTIDE SEQUENCE</scope>
    <source>
        <strain evidence="9">96224</strain>
    </source>
</reference>
<dbReference type="GO" id="GO:0016020">
    <property type="term" value="C:membrane"/>
    <property type="evidence" value="ECO:0007669"/>
    <property type="project" value="UniProtKB-SubCell"/>
</dbReference>
<feature type="transmembrane region" description="Helical" evidence="7">
    <location>
        <begin position="387"/>
        <end position="407"/>
    </location>
</feature>
<proteinExistence type="inferred from homology"/>
<keyword evidence="4 7" id="KW-1133">Transmembrane helix</keyword>
<organism evidence="9">
    <name type="scientific">Blumeria graminis f. sp. tritici 96224</name>
    <dbReference type="NCBI Taxonomy" id="1268274"/>
    <lineage>
        <taxon>Eukaryota</taxon>
        <taxon>Fungi</taxon>
        <taxon>Dikarya</taxon>
        <taxon>Ascomycota</taxon>
        <taxon>Pezizomycotina</taxon>
        <taxon>Leotiomycetes</taxon>
        <taxon>Erysiphales</taxon>
        <taxon>Erysiphaceae</taxon>
        <taxon>Blumeria</taxon>
    </lineage>
</organism>
<evidence type="ECO:0000313" key="9">
    <source>
        <dbReference type="EMBL" id="SUZ13296.1"/>
    </source>
</evidence>
<feature type="transmembrane region" description="Helical" evidence="7">
    <location>
        <begin position="130"/>
        <end position="148"/>
    </location>
</feature>
<evidence type="ECO:0000256" key="5">
    <source>
        <dbReference type="ARBA" id="ARBA00023136"/>
    </source>
</evidence>
<accession>A0A381LJF9</accession>
<feature type="region of interest" description="Disordered" evidence="6">
    <location>
        <begin position="1"/>
        <end position="23"/>
    </location>
</feature>
<comment type="subcellular location">
    <subcellularLocation>
        <location evidence="1">Membrane</location>
        <topology evidence="1">Multi-pass membrane protein</topology>
    </subcellularLocation>
</comment>
<feature type="transmembrane region" description="Helical" evidence="7">
    <location>
        <begin position="274"/>
        <end position="295"/>
    </location>
</feature>
<evidence type="ECO:0000256" key="4">
    <source>
        <dbReference type="ARBA" id="ARBA00022989"/>
    </source>
</evidence>
<evidence type="ECO:0000256" key="6">
    <source>
        <dbReference type="SAM" id="MobiDB-lite"/>
    </source>
</evidence>
<dbReference type="GO" id="GO:0015179">
    <property type="term" value="F:L-amino acid transmembrane transporter activity"/>
    <property type="evidence" value="ECO:0007669"/>
    <property type="project" value="TreeGrafter"/>
</dbReference>
<keyword evidence="5 7" id="KW-0472">Membrane</keyword>
<feature type="domain" description="Amino acid transporter transmembrane" evidence="8">
    <location>
        <begin position="54"/>
        <end position="446"/>
    </location>
</feature>
<feature type="transmembrane region" description="Helical" evidence="7">
    <location>
        <begin position="168"/>
        <end position="184"/>
    </location>
</feature>
<evidence type="ECO:0000256" key="7">
    <source>
        <dbReference type="SAM" id="Phobius"/>
    </source>
</evidence>
<feature type="transmembrane region" description="Helical" evidence="7">
    <location>
        <begin position="191"/>
        <end position="215"/>
    </location>
</feature>
<feature type="transmembrane region" description="Helical" evidence="7">
    <location>
        <begin position="428"/>
        <end position="446"/>
    </location>
</feature>
<evidence type="ECO:0000259" key="8">
    <source>
        <dbReference type="Pfam" id="PF01490"/>
    </source>
</evidence>
<name>A0A381LJF9_BLUGR</name>
<protein>
    <submittedName>
        <fullName evidence="9">Bgt-2027</fullName>
    </submittedName>
</protein>
<feature type="transmembrane region" description="Helical" evidence="7">
    <location>
        <begin position="60"/>
        <end position="80"/>
    </location>
</feature>
<dbReference type="PANTHER" id="PTHR22950:SF479">
    <property type="entry name" value="AMINO ACID TRANSPORTER (EUROFUNG)-RELATED"/>
    <property type="match status" value="1"/>
</dbReference>
<feature type="transmembrane region" description="Helical" evidence="7">
    <location>
        <begin position="357"/>
        <end position="375"/>
    </location>
</feature>
<dbReference type="InterPro" id="IPR013057">
    <property type="entry name" value="AA_transpt_TM"/>
</dbReference>
<dbReference type="AlphaFoldDB" id="A0A381LJF9"/>
<dbReference type="EMBL" id="UIGY01000231">
    <property type="protein sequence ID" value="SUZ13296.1"/>
    <property type="molecule type" value="Genomic_DNA"/>
</dbReference>
<sequence>MAEYMTPDTSVTKEKAPSVSGSGILNSKAEIGEVMDASDLEKRNHDGPGDKFHRLGWKRLTVIMVVEAIALGSLSIPQALASLGMVLGVTICVSLGLVAIYTSFVVGQVKLAYPHISHYADAGRLLMGKFGYELVGIMFSLQLIFLVGSHSLTGAIAFGSITDHGTCSIVFGIISAIILLLLAIPPSFAEVAILGYIDFVSVVLAIGITIIGTGVAQARGSLAASDWSAWPREGLTFVEAFVSLGNIVFAYSYAVCQFSFMDEMHTPKDYTKSIYVLGGIEIFVYNLTGILIYLFVGSSVESPALLSAGPTLSKIAFGVALPVIFISGSINTTVVTKYIHGRIYKNSPNRFINTRSGWISWIGMVSLVTVIAWIIAESIPFFSDLLSISSCLFVSGFTFYFPSWMWFKLIKKGSWKSRENILHSITNAFVFVLGMIILFCGTYASIHDILNQYAAGKVRGVFTCA</sequence>
<dbReference type="OrthoDB" id="40134at2759"/>
<evidence type="ECO:0000256" key="1">
    <source>
        <dbReference type="ARBA" id="ARBA00004141"/>
    </source>
</evidence>
<feature type="transmembrane region" description="Helical" evidence="7">
    <location>
        <begin position="86"/>
        <end position="109"/>
    </location>
</feature>
<gene>
    <name evidence="9" type="ORF">BGT96224V2_LOCUS6473</name>
</gene>
<feature type="transmembrane region" description="Helical" evidence="7">
    <location>
        <begin position="235"/>
        <end position="254"/>
    </location>
</feature>